<dbReference type="SUPFAM" id="SSF56300">
    <property type="entry name" value="Metallo-dependent phosphatases"/>
    <property type="match status" value="1"/>
</dbReference>
<accession>A0A7C8BSJ4</accession>
<evidence type="ECO:0000259" key="3">
    <source>
        <dbReference type="SMART" id="SM00854"/>
    </source>
</evidence>
<dbReference type="InterPro" id="IPR019079">
    <property type="entry name" value="Capsule_synth_CapA"/>
</dbReference>
<dbReference type="Proteomes" id="UP000479639">
    <property type="component" value="Unassembled WGS sequence"/>
</dbReference>
<evidence type="ECO:0000256" key="1">
    <source>
        <dbReference type="ARBA" id="ARBA00005662"/>
    </source>
</evidence>
<keyword evidence="5" id="KW-1185">Reference proteome</keyword>
<dbReference type="InterPro" id="IPR029052">
    <property type="entry name" value="Metallo-depent_PP-like"/>
</dbReference>
<evidence type="ECO:0000313" key="4">
    <source>
        <dbReference type="EMBL" id="KAB1651614.1"/>
    </source>
</evidence>
<dbReference type="PANTHER" id="PTHR33393">
    <property type="entry name" value="POLYGLUTAMINE SYNTHESIS ACCESSORY PROTEIN RV0574C-RELATED"/>
    <property type="match status" value="1"/>
</dbReference>
<dbReference type="AlphaFoldDB" id="A0A7C8BSJ4"/>
<comment type="caution">
    <text evidence="4">The sequence shown here is derived from an EMBL/GenBank/DDBJ whole genome shotgun (WGS) entry which is preliminary data.</text>
</comment>
<reference evidence="4 5" key="1">
    <citation type="submission" date="2019-09" db="EMBL/GenBank/DDBJ databases">
        <title>Whole genome shotgun sequencing (WGS) of Ellagibacter isourolithinifaciens DSM 104140(T) and Adlercreutzia muris DSM 29508(T).</title>
        <authorList>
            <person name="Stoll D.A."/>
            <person name="Danylec N."/>
            <person name="Huch M."/>
        </authorList>
    </citation>
    <scope>NUCLEOTIDE SEQUENCE [LARGE SCALE GENOMIC DNA]</scope>
    <source>
        <strain evidence="4 5">DSM 29508</strain>
    </source>
</reference>
<dbReference type="SMART" id="SM00854">
    <property type="entry name" value="PGA_cap"/>
    <property type="match status" value="1"/>
</dbReference>
<name>A0A7C8BSJ4_9ACTN</name>
<dbReference type="Gene3D" id="3.60.21.10">
    <property type="match status" value="1"/>
</dbReference>
<proteinExistence type="inferred from homology"/>
<dbReference type="EMBL" id="WAJS01000001">
    <property type="protein sequence ID" value="KAB1651614.1"/>
    <property type="molecule type" value="Genomic_DNA"/>
</dbReference>
<organism evidence="4 5">
    <name type="scientific">Adlercreutzia muris</name>
    <dbReference type="NCBI Taxonomy" id="1796610"/>
    <lineage>
        <taxon>Bacteria</taxon>
        <taxon>Bacillati</taxon>
        <taxon>Actinomycetota</taxon>
        <taxon>Coriobacteriia</taxon>
        <taxon>Eggerthellales</taxon>
        <taxon>Eggerthellaceae</taxon>
        <taxon>Adlercreutzia</taxon>
    </lineage>
</organism>
<sequence>MGPFGVPGAIGGAPAGKSGLGPRLVVFAVAALLLWWVVSSVASCAARPAALSDTGLSGEMASEPLGPTVSFVAVGDNLPEKTLGAYADSLAGETGDGTYDYRPIYAPVRSYIEGADLAFVSQEVHLGGDDLGVQGYPSFNAPDDLADALVDTGFDLVASASNHCYDWGNFGAVEHSRELWNTKPVAFTGTATSQEEADSIPVVEREGITFALLDYTYGLNGFEPDDIPSYAVSFLDEDRIRSQVAQAHELADVVVVAAHWGTEKQMEPDEQQLAYAQLFADLGVDIVLGSHPHVIGPVEWVEGSGGHKTLVAYALGDFKSTHDTPHLESELAGMLACDFVREPPAGAEAAEGAGPDEEGAEAPPDAGATGDGVGDDGAAEQGPVTIQNVRWIPLVNHIEDGAHAVYALENYSDELVARHTFLSTQDNPLQWMRDTTEQVVHSRGADIPIEI</sequence>
<dbReference type="Pfam" id="PF09587">
    <property type="entry name" value="PGA_cap"/>
    <property type="match status" value="1"/>
</dbReference>
<evidence type="ECO:0000313" key="5">
    <source>
        <dbReference type="Proteomes" id="UP000479639"/>
    </source>
</evidence>
<feature type="region of interest" description="Disordered" evidence="2">
    <location>
        <begin position="345"/>
        <end position="380"/>
    </location>
</feature>
<gene>
    <name evidence="4" type="ORF">F8D48_00210</name>
</gene>
<dbReference type="InterPro" id="IPR052169">
    <property type="entry name" value="CW_Biosynth-Accessory"/>
</dbReference>
<feature type="domain" description="Capsule synthesis protein CapA" evidence="3">
    <location>
        <begin position="70"/>
        <end position="322"/>
    </location>
</feature>
<dbReference type="CDD" id="cd07381">
    <property type="entry name" value="MPP_CapA"/>
    <property type="match status" value="1"/>
</dbReference>
<dbReference type="PANTHER" id="PTHR33393:SF12">
    <property type="entry name" value="CAPSULE BIOSYNTHESIS PROTEIN CAPA"/>
    <property type="match status" value="1"/>
</dbReference>
<evidence type="ECO:0000256" key="2">
    <source>
        <dbReference type="SAM" id="MobiDB-lite"/>
    </source>
</evidence>
<protein>
    <submittedName>
        <fullName evidence="4">CapA family protein</fullName>
    </submittedName>
</protein>
<comment type="similarity">
    <text evidence="1">Belongs to the CapA family.</text>
</comment>